<dbReference type="EMBL" id="MN740005">
    <property type="protein sequence ID" value="QHT82958.1"/>
    <property type="molecule type" value="Genomic_DNA"/>
</dbReference>
<reference evidence="1" key="1">
    <citation type="journal article" date="2020" name="Nature">
        <title>Giant virus diversity and host interactions through global metagenomics.</title>
        <authorList>
            <person name="Schulz F."/>
            <person name="Roux S."/>
            <person name="Paez-Espino D."/>
            <person name="Jungbluth S."/>
            <person name="Walsh D.A."/>
            <person name="Denef V.J."/>
            <person name="McMahon K.D."/>
            <person name="Konstantinidis K.T."/>
            <person name="Eloe-Fadrosh E.A."/>
            <person name="Kyrpides N.C."/>
            <person name="Woyke T."/>
        </authorList>
    </citation>
    <scope>NUCLEOTIDE SEQUENCE</scope>
    <source>
        <strain evidence="1">GVMAG-M-3300023184-165</strain>
    </source>
</reference>
<proteinExistence type="predicted"/>
<dbReference type="PANTHER" id="PTHR37953:SF1">
    <property type="entry name" value="UPF0127 PROTEIN MJ1496"/>
    <property type="match status" value="1"/>
</dbReference>
<dbReference type="AlphaFoldDB" id="A0A6C0HQI1"/>
<protein>
    <recommendedName>
        <fullName evidence="2">DUF192 domain-containing protein</fullName>
    </recommendedName>
</protein>
<organism evidence="1">
    <name type="scientific">viral metagenome</name>
    <dbReference type="NCBI Taxonomy" id="1070528"/>
    <lineage>
        <taxon>unclassified sequences</taxon>
        <taxon>metagenomes</taxon>
        <taxon>organismal metagenomes</taxon>
    </lineage>
</organism>
<dbReference type="Pfam" id="PF02643">
    <property type="entry name" value="DUF192"/>
    <property type="match status" value="1"/>
</dbReference>
<dbReference type="InterPro" id="IPR003795">
    <property type="entry name" value="DUF192"/>
</dbReference>
<accession>A0A6C0HQI1</accession>
<dbReference type="InterPro" id="IPR038695">
    <property type="entry name" value="Saro_0823-like_sf"/>
</dbReference>
<sequence>MYIQTHINQHIFKTKVLRTAREVTIGMMGKKFTGEFNALLFVMNKPESAFWMKNCIVPLDVIFIHSGKITKIHHNCPPCKTEECKHYPGTGELVIEMPGGTCKALNIKRGAKVDFTTKK</sequence>
<dbReference type="PANTHER" id="PTHR37953">
    <property type="entry name" value="UPF0127 PROTEIN MJ1496"/>
    <property type="match status" value="1"/>
</dbReference>
<dbReference type="Gene3D" id="2.60.120.1140">
    <property type="entry name" value="Protein of unknown function DUF192"/>
    <property type="match status" value="1"/>
</dbReference>
<name>A0A6C0HQI1_9ZZZZ</name>
<evidence type="ECO:0008006" key="2">
    <source>
        <dbReference type="Google" id="ProtNLM"/>
    </source>
</evidence>
<evidence type="ECO:0000313" key="1">
    <source>
        <dbReference type="EMBL" id="QHT82958.1"/>
    </source>
</evidence>